<gene>
    <name evidence="1" type="ORF">O7U_00694</name>
</gene>
<name>A0ABR4SQA0_BARQI</name>
<comment type="caution">
    <text evidence="1">The sequence shown here is derived from an EMBL/GenBank/DDBJ whole genome shotgun (WGS) entry which is preliminary data.</text>
</comment>
<dbReference type="InterPro" id="IPR011004">
    <property type="entry name" value="Trimer_LpxA-like_sf"/>
</dbReference>
<dbReference type="SUPFAM" id="SSF51161">
    <property type="entry name" value="Trimeric LpxA-like enzymes"/>
    <property type="match status" value="1"/>
</dbReference>
<evidence type="ECO:0000313" key="2">
    <source>
        <dbReference type="Proteomes" id="UP000027143"/>
    </source>
</evidence>
<accession>A0ABR4SQA0</accession>
<dbReference type="EMBL" id="AHPD01000007">
    <property type="protein sequence ID" value="KEC66163.1"/>
    <property type="molecule type" value="Genomic_DNA"/>
</dbReference>
<organism evidence="1 2">
    <name type="scientific">Bartonella quintana JK 68</name>
    <dbReference type="NCBI Taxonomy" id="1134503"/>
    <lineage>
        <taxon>Bacteria</taxon>
        <taxon>Pseudomonadati</taxon>
        <taxon>Pseudomonadota</taxon>
        <taxon>Alphaproteobacteria</taxon>
        <taxon>Hyphomicrobiales</taxon>
        <taxon>Bartonellaceae</taxon>
        <taxon>Bartonella</taxon>
    </lineage>
</organism>
<evidence type="ECO:0008006" key="3">
    <source>
        <dbReference type="Google" id="ProtNLM"/>
    </source>
</evidence>
<reference evidence="1 2" key="1">
    <citation type="submission" date="2012-04" db="EMBL/GenBank/DDBJ databases">
        <title>The Genome Sequence of Bartonella quintana JK 68.</title>
        <authorList>
            <consortium name="The Broad Institute Genome Sequencing Platform"/>
            <consortium name="The Broad Institute Genome Sequencing Center for Infectious Disease"/>
            <person name="Feldgarden M."/>
            <person name="Kirby J."/>
            <person name="Kosoy M."/>
            <person name="Birtles R."/>
            <person name="Probert W.S."/>
            <person name="Chiaraviglio L."/>
            <person name="Walker B."/>
            <person name="Young S.K."/>
            <person name="Zeng Q."/>
            <person name="Gargeya S."/>
            <person name="Fitzgerald M."/>
            <person name="Haas B."/>
            <person name="Abouelleil A."/>
            <person name="Alvarado L."/>
            <person name="Arachchi H.M."/>
            <person name="Berlin A.M."/>
            <person name="Chapman S.B."/>
            <person name="Goldberg J."/>
            <person name="Griggs A."/>
            <person name="Gujja S."/>
            <person name="Hansen M."/>
            <person name="Howarth C."/>
            <person name="Imamovic A."/>
            <person name="Larimer J."/>
            <person name="McCowen C."/>
            <person name="Montmayeur A."/>
            <person name="Murphy C."/>
            <person name="Neiman D."/>
            <person name="Pearson M."/>
            <person name="Priest M."/>
            <person name="Roberts A."/>
            <person name="Saif S."/>
            <person name="Shea T."/>
            <person name="Sisk P."/>
            <person name="Sykes S."/>
            <person name="Wortman J."/>
            <person name="Nusbaum C."/>
            <person name="Birren B."/>
        </authorList>
    </citation>
    <scope>NUCLEOTIDE SEQUENCE [LARGE SCALE GENOMIC DNA]</scope>
    <source>
        <strain evidence="1 2">JK 68</strain>
    </source>
</reference>
<keyword evidence="2" id="KW-1185">Reference proteome</keyword>
<evidence type="ECO:0000313" key="1">
    <source>
        <dbReference type="EMBL" id="KEC66163.1"/>
    </source>
</evidence>
<dbReference type="Proteomes" id="UP000027143">
    <property type="component" value="Unassembled WGS sequence"/>
</dbReference>
<dbReference type="RefSeq" id="WP_050813268.1">
    <property type="nucleotide sequence ID" value="NZ_KL446932.1"/>
</dbReference>
<protein>
    <recommendedName>
        <fullName evidence="3">Acetyltransferase</fullName>
    </recommendedName>
</protein>
<proteinExistence type="predicted"/>
<sequence length="104" mass="12187">MISLQKSNSIKYIKHITNLYRIKALKDFSEVKADNLGDFIEKERNLSHEDNCWVYEDPWVYDHTRIYENSKVNNDSKVCCQAYGNVVAFGTAFIFQLQIGYILL</sequence>